<feature type="coiled-coil region" evidence="1">
    <location>
        <begin position="63"/>
        <end position="90"/>
    </location>
</feature>
<keyword evidence="2" id="KW-0472">Membrane</keyword>
<evidence type="ECO:0000313" key="5">
    <source>
        <dbReference type="Proteomes" id="UP000019114"/>
    </source>
</evidence>
<feature type="transmembrane region" description="Helical" evidence="2">
    <location>
        <begin position="584"/>
        <end position="606"/>
    </location>
</feature>
<protein>
    <recommendedName>
        <fullName evidence="6">Surface antigen</fullName>
    </recommendedName>
</protein>
<name>W4IMK4_PLAFA</name>
<dbReference type="InterPro" id="IPR006373">
    <property type="entry name" value="VSA_Rifin"/>
</dbReference>
<gene>
    <name evidence="4" type="ORF">PFNF135_00676</name>
</gene>
<keyword evidence="3" id="KW-0732">Signal</keyword>
<evidence type="ECO:0000256" key="2">
    <source>
        <dbReference type="SAM" id="Phobius"/>
    </source>
</evidence>
<evidence type="ECO:0000256" key="3">
    <source>
        <dbReference type="SAM" id="SignalP"/>
    </source>
</evidence>
<reference evidence="4 5" key="2">
    <citation type="submission" date="2013-02" db="EMBL/GenBank/DDBJ databases">
        <title>The Genome Sequence of Plasmodium falciparum NF135/5.C10.</title>
        <authorList>
            <consortium name="The Broad Institute Genome Sequencing Platform"/>
            <consortium name="The Broad Institute Genome Sequencing Center for Infectious Disease"/>
            <person name="Neafsey D."/>
            <person name="Cheeseman I."/>
            <person name="Volkman S."/>
            <person name="Adams J."/>
            <person name="Walker B."/>
            <person name="Young S.K."/>
            <person name="Zeng Q."/>
            <person name="Gargeya S."/>
            <person name="Fitzgerald M."/>
            <person name="Haas B."/>
            <person name="Abouelleil A."/>
            <person name="Alvarado L."/>
            <person name="Arachchi H.M."/>
            <person name="Berlin A.M."/>
            <person name="Chapman S.B."/>
            <person name="Dewar J."/>
            <person name="Goldberg J."/>
            <person name="Griggs A."/>
            <person name="Gujja S."/>
            <person name="Hansen M."/>
            <person name="Howarth C."/>
            <person name="Imamovic A."/>
            <person name="Larimer J."/>
            <person name="McCowan C."/>
            <person name="Murphy C."/>
            <person name="Neiman D."/>
            <person name="Pearson M."/>
            <person name="Priest M."/>
            <person name="Roberts A."/>
            <person name="Saif S."/>
            <person name="Shea T."/>
            <person name="Sisk P."/>
            <person name="Sykes S."/>
            <person name="Wortman J."/>
            <person name="Nusbaum C."/>
            <person name="Birren B."/>
        </authorList>
    </citation>
    <scope>NUCLEOTIDE SEQUENCE [LARGE SCALE GENOMIC DNA]</scope>
    <source>
        <strain evidence="4 5">NF135/5.C10</strain>
    </source>
</reference>
<proteinExistence type="predicted"/>
<organism evidence="4 5">
    <name type="scientific">Plasmodium falciparum NF135/5.C10</name>
    <dbReference type="NCBI Taxonomy" id="1036726"/>
    <lineage>
        <taxon>Eukaryota</taxon>
        <taxon>Sar</taxon>
        <taxon>Alveolata</taxon>
        <taxon>Apicomplexa</taxon>
        <taxon>Aconoidasida</taxon>
        <taxon>Haemosporida</taxon>
        <taxon>Plasmodiidae</taxon>
        <taxon>Plasmodium</taxon>
        <taxon>Plasmodium (Laverania)</taxon>
    </lineage>
</organism>
<dbReference type="EMBL" id="KI926021">
    <property type="protein sequence ID" value="ETW44901.1"/>
    <property type="molecule type" value="Genomic_DNA"/>
</dbReference>
<feature type="signal peptide" evidence="3">
    <location>
        <begin position="1"/>
        <end position="19"/>
    </location>
</feature>
<accession>W4IMK4</accession>
<dbReference type="Proteomes" id="UP000019114">
    <property type="component" value="Unassembled WGS sequence"/>
</dbReference>
<keyword evidence="2" id="KW-1133">Transmembrane helix</keyword>
<evidence type="ECO:0000256" key="1">
    <source>
        <dbReference type="SAM" id="Coils"/>
    </source>
</evidence>
<reference evidence="4 5" key="1">
    <citation type="submission" date="2013-02" db="EMBL/GenBank/DDBJ databases">
        <title>The Genome Annotation of Plasmodium falciparum NF135/5.C10.</title>
        <authorList>
            <consortium name="The Broad Institute Genome Sequencing Platform"/>
            <consortium name="The Broad Institute Genome Sequencing Center for Infectious Disease"/>
            <person name="Neafsey D."/>
            <person name="Hoffman S."/>
            <person name="Volkman S."/>
            <person name="Rosenthal P."/>
            <person name="Walker B."/>
            <person name="Young S.K."/>
            <person name="Zeng Q."/>
            <person name="Gargeya S."/>
            <person name="Fitzgerald M."/>
            <person name="Haas B."/>
            <person name="Abouelleil A."/>
            <person name="Allen A.W."/>
            <person name="Alvarado L."/>
            <person name="Arachchi H.M."/>
            <person name="Berlin A.M."/>
            <person name="Chapman S.B."/>
            <person name="Gainer-Dewar J."/>
            <person name="Goldberg J."/>
            <person name="Griggs A."/>
            <person name="Gujja S."/>
            <person name="Hansen M."/>
            <person name="Howarth C."/>
            <person name="Imamovic A."/>
            <person name="Ireland A."/>
            <person name="Larimer J."/>
            <person name="McCowan C."/>
            <person name="Murphy C."/>
            <person name="Pearson M."/>
            <person name="Poon T.W."/>
            <person name="Priest M."/>
            <person name="Roberts A."/>
            <person name="Saif S."/>
            <person name="Shea T."/>
            <person name="Sisk P."/>
            <person name="Sykes S."/>
            <person name="Wortman J."/>
            <person name="Nusbaum C."/>
            <person name="Birren B."/>
        </authorList>
    </citation>
    <scope>NUCLEOTIDE SEQUENCE [LARGE SCALE GENOMIC DNA]</scope>
    <source>
        <strain evidence="4 5">NF135/5.C10</strain>
    </source>
</reference>
<feature type="chain" id="PRO_5004844230" description="Surface antigen" evidence="3">
    <location>
        <begin position="20"/>
        <end position="626"/>
    </location>
</feature>
<evidence type="ECO:0000313" key="4">
    <source>
        <dbReference type="EMBL" id="ETW44901.1"/>
    </source>
</evidence>
<dbReference type="AlphaFoldDB" id="W4IMK4"/>
<keyword evidence="2" id="KW-0812">Transmembrane</keyword>
<keyword evidence="1" id="KW-0175">Coiled coil</keyword>
<evidence type="ECO:0008006" key="6">
    <source>
        <dbReference type="Google" id="ProtNLM"/>
    </source>
</evidence>
<sequence>MKLHYTTMLLFCFPLNVLEHNKNKPYMKGHTANTTWRVLSECDLYMPNYDDDAHMKSVKEIFDRQTSQRFEEYQERMKEKRQKRKEQCDKDIQKIILKDKMDKSLAEKVEIGCLRCGCGLGGVAASVGLFGGLGIYSWKSVALAKAIAEGAAKGAEVGEAVRIAAAIDAVIKGIETKFGVSTLDGKELGTYITATNYTNVRNIALAINSEYQTDLCLIGGPATDKSKTICTWVREIFVSQGKGGSTYESIKTGVKTIVSDAPKTAETAVETATKEAIKASTDAVESTYAICQTAIIASVVALLIIVLSHNNNNEPQSTPHHTPTTTSRELGECDIYKSIYDNGPDMKSVKDNFDRQTSRRFEEYEERVKDKRQKRKEERDKNIKKIIEKDKMDKSLAEKVEKGCLKCACVLGGVAASVGLFGGLGIYGWKSAATATAMAEGTAAGKAAGEAAYIAEGIKAVIAGLEQMGVSTLDGKELGTYITATNYTNVRNIALAINSEYQTDLCLIGGPATDKSKTICTWVREIFVSQGKGGSTYESIKTGVETIVSGAPKAAEAAVETATKEAIKASTDAIESTYAICQTAIIASVVALLIIVLVMIIIYLVLRYRRKKKMKKKAQYTKLLNQ</sequence>
<dbReference type="Pfam" id="PF02009">
    <property type="entry name" value="RIFIN"/>
    <property type="match status" value="2"/>
</dbReference>
<dbReference type="NCBIfam" id="TIGR01477">
    <property type="entry name" value="RIFIN"/>
    <property type="match status" value="2"/>
</dbReference>